<proteinExistence type="predicted"/>
<feature type="non-terminal residue" evidence="2">
    <location>
        <position position="103"/>
    </location>
</feature>
<dbReference type="InterPro" id="IPR000866">
    <property type="entry name" value="AhpC/TSA"/>
</dbReference>
<dbReference type="AlphaFoldDB" id="A0A537IUI4"/>
<accession>A0A537IUI4</accession>
<dbReference type="InterPro" id="IPR036249">
    <property type="entry name" value="Thioredoxin-like_sf"/>
</dbReference>
<dbReference type="Pfam" id="PF00578">
    <property type="entry name" value="AhpC-TSA"/>
    <property type="match status" value="1"/>
</dbReference>
<dbReference type="SUPFAM" id="SSF52833">
    <property type="entry name" value="Thioredoxin-like"/>
    <property type="match status" value="1"/>
</dbReference>
<evidence type="ECO:0000313" key="2">
    <source>
        <dbReference type="EMBL" id="TMI74702.1"/>
    </source>
</evidence>
<dbReference type="GO" id="GO:0016491">
    <property type="term" value="F:oxidoreductase activity"/>
    <property type="evidence" value="ECO:0007669"/>
    <property type="project" value="InterPro"/>
</dbReference>
<comment type="caution">
    <text evidence="2">The sequence shown here is derived from an EMBL/GenBank/DDBJ whole genome shotgun (WGS) entry which is preliminary data.</text>
</comment>
<organism evidence="2 3">
    <name type="scientific">Candidatus Segetimicrobium genomatis</name>
    <dbReference type="NCBI Taxonomy" id="2569760"/>
    <lineage>
        <taxon>Bacteria</taxon>
        <taxon>Bacillati</taxon>
        <taxon>Candidatus Sysuimicrobiota</taxon>
        <taxon>Candidatus Sysuimicrobiia</taxon>
        <taxon>Candidatus Sysuimicrobiales</taxon>
        <taxon>Candidatus Segetimicrobiaceae</taxon>
        <taxon>Candidatus Segetimicrobium</taxon>
    </lineage>
</organism>
<dbReference type="Gene3D" id="3.40.30.10">
    <property type="entry name" value="Glutaredoxin"/>
    <property type="match status" value="1"/>
</dbReference>
<feature type="domain" description="Alkyl hydroperoxide reductase subunit C/ Thiol specific antioxidant" evidence="1">
    <location>
        <begin position="3"/>
        <end position="82"/>
    </location>
</feature>
<gene>
    <name evidence="2" type="ORF">E6H05_07515</name>
</gene>
<sequence>MSQLGELARSAGALQARADAYVINPDGPEDGVKLRESTGLMLPLLLDPPLAVAKQFDLPGNGRPMGGLVGFIIIDPDGIIRVQRVDIDFGHHAEQIMKLVAHW</sequence>
<evidence type="ECO:0000259" key="1">
    <source>
        <dbReference type="Pfam" id="PF00578"/>
    </source>
</evidence>
<name>A0A537IUI4_9BACT</name>
<evidence type="ECO:0000313" key="3">
    <source>
        <dbReference type="Proteomes" id="UP000318834"/>
    </source>
</evidence>
<dbReference type="EMBL" id="VBAP01000052">
    <property type="protein sequence ID" value="TMI74702.1"/>
    <property type="molecule type" value="Genomic_DNA"/>
</dbReference>
<protein>
    <submittedName>
        <fullName evidence="2">Redoxin domain-containing protein</fullName>
    </submittedName>
</protein>
<dbReference type="Proteomes" id="UP000318834">
    <property type="component" value="Unassembled WGS sequence"/>
</dbReference>
<dbReference type="GO" id="GO:0016209">
    <property type="term" value="F:antioxidant activity"/>
    <property type="evidence" value="ECO:0007669"/>
    <property type="project" value="InterPro"/>
</dbReference>
<reference evidence="2 3" key="1">
    <citation type="journal article" date="2019" name="Nat. Microbiol.">
        <title>Mediterranean grassland soil C-N compound turnover is dependent on rainfall and depth, and is mediated by genomically divergent microorganisms.</title>
        <authorList>
            <person name="Diamond S."/>
            <person name="Andeer P.F."/>
            <person name="Li Z."/>
            <person name="Crits-Christoph A."/>
            <person name="Burstein D."/>
            <person name="Anantharaman K."/>
            <person name="Lane K.R."/>
            <person name="Thomas B.C."/>
            <person name="Pan C."/>
            <person name="Northen T.R."/>
            <person name="Banfield J.F."/>
        </authorList>
    </citation>
    <scope>NUCLEOTIDE SEQUENCE [LARGE SCALE GENOMIC DNA]</scope>
    <source>
        <strain evidence="2">NP_8</strain>
    </source>
</reference>